<keyword evidence="3" id="KW-1185">Reference proteome</keyword>
<dbReference type="RefSeq" id="WP_272470396.1">
    <property type="nucleotide sequence ID" value="NZ_JAMRYU010000012.1"/>
</dbReference>
<feature type="coiled-coil region" evidence="1">
    <location>
        <begin position="36"/>
        <end position="103"/>
    </location>
</feature>
<name>A0A9X3XKG4_9CLOT</name>
<reference evidence="2" key="1">
    <citation type="submission" date="2022-05" db="EMBL/GenBank/DDBJ databases">
        <title>Draft genome sequence of Clostridium tertium strain CP3 isolated from Peru.</title>
        <authorList>
            <person name="Hurtado R."/>
            <person name="Lima L."/>
            <person name="Sousa T."/>
            <person name="Jaiswal A.K."/>
            <person name="Tiwari S."/>
            <person name="Maturrano L."/>
            <person name="Brenig B."/>
            <person name="Azevedo V."/>
        </authorList>
    </citation>
    <scope>NUCLEOTIDE SEQUENCE</scope>
    <source>
        <strain evidence="2">CP3</strain>
    </source>
</reference>
<organism evidence="2 3">
    <name type="scientific">Clostridium tertium</name>
    <dbReference type="NCBI Taxonomy" id="1559"/>
    <lineage>
        <taxon>Bacteria</taxon>
        <taxon>Bacillati</taxon>
        <taxon>Bacillota</taxon>
        <taxon>Clostridia</taxon>
        <taxon>Eubacteriales</taxon>
        <taxon>Clostridiaceae</taxon>
        <taxon>Clostridium</taxon>
    </lineage>
</organism>
<evidence type="ECO:0000313" key="3">
    <source>
        <dbReference type="Proteomes" id="UP001141183"/>
    </source>
</evidence>
<keyword evidence="1" id="KW-0175">Coiled coil</keyword>
<protein>
    <submittedName>
        <fullName evidence="2">Uncharacterized protein</fullName>
    </submittedName>
</protein>
<proteinExistence type="predicted"/>
<dbReference type="Proteomes" id="UP001141183">
    <property type="component" value="Unassembled WGS sequence"/>
</dbReference>
<evidence type="ECO:0000256" key="1">
    <source>
        <dbReference type="SAM" id="Coils"/>
    </source>
</evidence>
<dbReference type="EMBL" id="JAMRYU010000012">
    <property type="protein sequence ID" value="MDC4240873.1"/>
    <property type="molecule type" value="Genomic_DNA"/>
</dbReference>
<evidence type="ECO:0000313" key="2">
    <source>
        <dbReference type="EMBL" id="MDC4240873.1"/>
    </source>
</evidence>
<comment type="caution">
    <text evidence="2">The sequence shown here is derived from an EMBL/GenBank/DDBJ whole genome shotgun (WGS) entry which is preliminary data.</text>
</comment>
<accession>A0A9X3XKG4</accession>
<gene>
    <name evidence="2" type="ORF">NE398_11960</name>
</gene>
<dbReference type="AlphaFoldDB" id="A0A9X3XKG4"/>
<sequence>MNKVFINKETDMVEQILEIREGEIIPDDYFPNCYAIEDMEGNINAYNLKYNKETKEFEVVEGLPAKEAGRVIKQPTLKDFQELKNENENLKVRLEKLEQLLNVR</sequence>